<sequence length="116" mass="13582">MAYMCIAHFLPSYEKRKRQPLIYHMHEHSTQVPRMSTFGRDVSLGLSKIFLGDIKKSSRNSLVKQNEAINRSNKVGPAPQNYENTLGFPKFFIDNEFQGSERLAVIMNIQYFRFYD</sequence>
<dbReference type="WBParaSite" id="Hba_18679">
    <property type="protein sequence ID" value="Hba_18679"/>
    <property type="gene ID" value="Hba_18679"/>
</dbReference>
<proteinExistence type="predicted"/>
<name>A0A1I7XMY8_HETBA</name>
<organism evidence="1 2">
    <name type="scientific">Heterorhabditis bacteriophora</name>
    <name type="common">Entomopathogenic nematode worm</name>
    <dbReference type="NCBI Taxonomy" id="37862"/>
    <lineage>
        <taxon>Eukaryota</taxon>
        <taxon>Metazoa</taxon>
        <taxon>Ecdysozoa</taxon>
        <taxon>Nematoda</taxon>
        <taxon>Chromadorea</taxon>
        <taxon>Rhabditida</taxon>
        <taxon>Rhabditina</taxon>
        <taxon>Rhabditomorpha</taxon>
        <taxon>Strongyloidea</taxon>
        <taxon>Heterorhabditidae</taxon>
        <taxon>Heterorhabditis</taxon>
    </lineage>
</organism>
<dbReference type="AlphaFoldDB" id="A0A1I7XMY8"/>
<protein>
    <submittedName>
        <fullName evidence="2">Uncharacterized protein</fullName>
    </submittedName>
</protein>
<accession>A0A1I7XMY8</accession>
<dbReference type="Proteomes" id="UP000095283">
    <property type="component" value="Unplaced"/>
</dbReference>
<reference evidence="2" key="1">
    <citation type="submission" date="2016-11" db="UniProtKB">
        <authorList>
            <consortium name="WormBaseParasite"/>
        </authorList>
    </citation>
    <scope>IDENTIFICATION</scope>
</reference>
<evidence type="ECO:0000313" key="2">
    <source>
        <dbReference type="WBParaSite" id="Hba_18679"/>
    </source>
</evidence>
<evidence type="ECO:0000313" key="1">
    <source>
        <dbReference type="Proteomes" id="UP000095283"/>
    </source>
</evidence>
<keyword evidence="1" id="KW-1185">Reference proteome</keyword>